<dbReference type="AlphaFoldDB" id="A0AAV5CA37"/>
<accession>A0AAV5CA37</accession>
<reference evidence="2" key="1">
    <citation type="journal article" date="2018" name="DNA Res.">
        <title>Multiple hybrid de novo genome assembly of finger millet, an orphan allotetraploid crop.</title>
        <authorList>
            <person name="Hatakeyama M."/>
            <person name="Aluri S."/>
            <person name="Balachadran M.T."/>
            <person name="Sivarajan S.R."/>
            <person name="Patrignani A."/>
            <person name="Gruter S."/>
            <person name="Poveda L."/>
            <person name="Shimizu-Inatsugi R."/>
            <person name="Baeten J."/>
            <person name="Francoijs K.J."/>
            <person name="Nataraja K.N."/>
            <person name="Reddy Y.A.N."/>
            <person name="Phadnis S."/>
            <person name="Ravikumar R.L."/>
            <person name="Schlapbach R."/>
            <person name="Sreeman S.M."/>
            <person name="Shimizu K.K."/>
        </authorList>
    </citation>
    <scope>NUCLEOTIDE SEQUENCE</scope>
</reference>
<evidence type="ECO:0000256" key="1">
    <source>
        <dbReference type="SAM" id="MobiDB-lite"/>
    </source>
</evidence>
<gene>
    <name evidence="2" type="primary">ga11860</name>
    <name evidence="2" type="ORF">PR202_ga11860</name>
</gene>
<feature type="region of interest" description="Disordered" evidence="1">
    <location>
        <begin position="249"/>
        <end position="280"/>
    </location>
</feature>
<name>A0AAV5CA37_ELECO</name>
<feature type="compositionally biased region" description="Basic and acidic residues" evidence="1">
    <location>
        <begin position="249"/>
        <end position="267"/>
    </location>
</feature>
<evidence type="ECO:0000313" key="2">
    <source>
        <dbReference type="EMBL" id="GJM95152.1"/>
    </source>
</evidence>
<dbReference type="EMBL" id="BQKI01000005">
    <property type="protein sequence ID" value="GJM95152.1"/>
    <property type="molecule type" value="Genomic_DNA"/>
</dbReference>
<feature type="compositionally biased region" description="Polar residues" evidence="1">
    <location>
        <begin position="268"/>
        <end position="280"/>
    </location>
</feature>
<dbReference type="Proteomes" id="UP001054889">
    <property type="component" value="Unassembled WGS sequence"/>
</dbReference>
<protein>
    <submittedName>
        <fullName evidence="2">Uncharacterized protein</fullName>
    </submittedName>
</protein>
<keyword evidence="3" id="KW-1185">Reference proteome</keyword>
<feature type="compositionally biased region" description="Basic residues" evidence="1">
    <location>
        <begin position="50"/>
        <end position="75"/>
    </location>
</feature>
<feature type="region of interest" description="Disordered" evidence="1">
    <location>
        <begin position="40"/>
        <end position="84"/>
    </location>
</feature>
<sequence>MKLAELWLRCNATGPVSRWSPTTQAQATQAASEFEVQTSLHPTPAASPHRLPRRRPPLRLSSRRRRRSALSRRGTKPVEIRPGTSRIRSVPPFLSASAVVSNLQSSLAPSRGVPVFREAALLRVIEFEFSPLSLAVYVACGFVRAVVPYLGCCVFKIRPCHRERERLLFANFGGLPATEHIWQPFGTWKILVCFIDKVPLCYGKLLLSLVSGFASCVILISVLPCGTSQSSVYFSSFYLLPWAGDHRTEDQHQQNKQKQAEPEDQREASVTSSGSQTMVGTPSADYVTAYAPHDMGHAMGQFAYPNVDPYYGSLYAAYGGQPMVSS</sequence>
<proteinExistence type="predicted"/>
<evidence type="ECO:0000313" key="3">
    <source>
        <dbReference type="Proteomes" id="UP001054889"/>
    </source>
</evidence>
<reference evidence="2" key="2">
    <citation type="submission" date="2021-12" db="EMBL/GenBank/DDBJ databases">
        <title>Resequencing data analysis of finger millet.</title>
        <authorList>
            <person name="Hatakeyama M."/>
            <person name="Aluri S."/>
            <person name="Balachadran M.T."/>
            <person name="Sivarajan S.R."/>
            <person name="Poveda L."/>
            <person name="Shimizu-Inatsugi R."/>
            <person name="Schlapbach R."/>
            <person name="Sreeman S.M."/>
            <person name="Shimizu K.K."/>
        </authorList>
    </citation>
    <scope>NUCLEOTIDE SEQUENCE</scope>
</reference>
<comment type="caution">
    <text evidence="2">The sequence shown here is derived from an EMBL/GenBank/DDBJ whole genome shotgun (WGS) entry which is preliminary data.</text>
</comment>
<organism evidence="2 3">
    <name type="scientific">Eleusine coracana subsp. coracana</name>
    <dbReference type="NCBI Taxonomy" id="191504"/>
    <lineage>
        <taxon>Eukaryota</taxon>
        <taxon>Viridiplantae</taxon>
        <taxon>Streptophyta</taxon>
        <taxon>Embryophyta</taxon>
        <taxon>Tracheophyta</taxon>
        <taxon>Spermatophyta</taxon>
        <taxon>Magnoliopsida</taxon>
        <taxon>Liliopsida</taxon>
        <taxon>Poales</taxon>
        <taxon>Poaceae</taxon>
        <taxon>PACMAD clade</taxon>
        <taxon>Chloridoideae</taxon>
        <taxon>Cynodonteae</taxon>
        <taxon>Eleusininae</taxon>
        <taxon>Eleusine</taxon>
    </lineage>
</organism>